<accession>A0A5C3NUV2</accession>
<sequence length="217" mass="24098">MPPPLPCSAKALCIQQEYFNHGNLCIMVMNCFIPKGEPSNRDRGNHKYNFLSSMANFLDYGNPYQSSHSVECLSYTGYDKDYNIYDSGSNDNHDKGQTTPNHFIPSDSFDITSNIGVALPVNLSMLTPLDTAALPGEMEKDKSDTTSKFVQEDPLGSTASEHDDCTLPRQADPGKDGIYWDRHKVKGRLGDGESLHAYEAHFMSTSCQKQVKTWAAT</sequence>
<dbReference type="AlphaFoldDB" id="A0A5C3NUV2"/>
<evidence type="ECO:0000313" key="2">
    <source>
        <dbReference type="Proteomes" id="UP000308197"/>
    </source>
</evidence>
<dbReference type="EMBL" id="ML211705">
    <property type="protein sequence ID" value="TFK80802.1"/>
    <property type="molecule type" value="Genomic_DNA"/>
</dbReference>
<reference evidence="1 2" key="1">
    <citation type="journal article" date="2019" name="Nat. Ecol. Evol.">
        <title>Megaphylogeny resolves global patterns of mushroom evolution.</title>
        <authorList>
            <person name="Varga T."/>
            <person name="Krizsan K."/>
            <person name="Foldi C."/>
            <person name="Dima B."/>
            <person name="Sanchez-Garcia M."/>
            <person name="Sanchez-Ramirez S."/>
            <person name="Szollosi G.J."/>
            <person name="Szarkandi J.G."/>
            <person name="Papp V."/>
            <person name="Albert L."/>
            <person name="Andreopoulos W."/>
            <person name="Angelini C."/>
            <person name="Antonin V."/>
            <person name="Barry K.W."/>
            <person name="Bougher N.L."/>
            <person name="Buchanan P."/>
            <person name="Buyck B."/>
            <person name="Bense V."/>
            <person name="Catcheside P."/>
            <person name="Chovatia M."/>
            <person name="Cooper J."/>
            <person name="Damon W."/>
            <person name="Desjardin D."/>
            <person name="Finy P."/>
            <person name="Geml J."/>
            <person name="Haridas S."/>
            <person name="Hughes K."/>
            <person name="Justo A."/>
            <person name="Karasinski D."/>
            <person name="Kautmanova I."/>
            <person name="Kiss B."/>
            <person name="Kocsube S."/>
            <person name="Kotiranta H."/>
            <person name="LaButti K.M."/>
            <person name="Lechner B.E."/>
            <person name="Liimatainen K."/>
            <person name="Lipzen A."/>
            <person name="Lukacs Z."/>
            <person name="Mihaltcheva S."/>
            <person name="Morgado L.N."/>
            <person name="Niskanen T."/>
            <person name="Noordeloos M.E."/>
            <person name="Ohm R.A."/>
            <person name="Ortiz-Santana B."/>
            <person name="Ovrebo C."/>
            <person name="Racz N."/>
            <person name="Riley R."/>
            <person name="Savchenko A."/>
            <person name="Shiryaev A."/>
            <person name="Soop K."/>
            <person name="Spirin V."/>
            <person name="Szebenyi C."/>
            <person name="Tomsovsky M."/>
            <person name="Tulloss R.E."/>
            <person name="Uehling J."/>
            <person name="Grigoriev I.V."/>
            <person name="Vagvolgyi C."/>
            <person name="Papp T."/>
            <person name="Martin F.M."/>
            <person name="Miettinen O."/>
            <person name="Hibbett D.S."/>
            <person name="Nagy L.G."/>
        </authorList>
    </citation>
    <scope>NUCLEOTIDE SEQUENCE [LARGE SCALE GENOMIC DNA]</scope>
    <source>
        <strain evidence="1 2">HHB13444</strain>
    </source>
</reference>
<gene>
    <name evidence="1" type="ORF">K466DRAFT_569432</name>
</gene>
<proteinExistence type="predicted"/>
<evidence type="ECO:0000313" key="1">
    <source>
        <dbReference type="EMBL" id="TFK80802.1"/>
    </source>
</evidence>
<protein>
    <submittedName>
        <fullName evidence="1">Uncharacterized protein</fullName>
    </submittedName>
</protein>
<keyword evidence="2" id="KW-1185">Reference proteome</keyword>
<dbReference type="InParanoid" id="A0A5C3NUV2"/>
<name>A0A5C3NUV2_9APHY</name>
<organism evidence="1 2">
    <name type="scientific">Polyporus arcularius HHB13444</name>
    <dbReference type="NCBI Taxonomy" id="1314778"/>
    <lineage>
        <taxon>Eukaryota</taxon>
        <taxon>Fungi</taxon>
        <taxon>Dikarya</taxon>
        <taxon>Basidiomycota</taxon>
        <taxon>Agaricomycotina</taxon>
        <taxon>Agaricomycetes</taxon>
        <taxon>Polyporales</taxon>
        <taxon>Polyporaceae</taxon>
        <taxon>Polyporus</taxon>
    </lineage>
</organism>
<dbReference type="Proteomes" id="UP000308197">
    <property type="component" value="Unassembled WGS sequence"/>
</dbReference>